<reference evidence="4" key="1">
    <citation type="submission" date="2021-11" db="EMBL/GenBank/DDBJ databases">
        <title>Genome sequence.</title>
        <authorList>
            <person name="Sun Q."/>
        </authorList>
    </citation>
    <scope>NUCLEOTIDE SEQUENCE</scope>
    <source>
        <strain evidence="4">JC732</strain>
    </source>
</reference>
<dbReference type="EMBL" id="JAJKFT010000010">
    <property type="protein sequence ID" value="MCC9630327.1"/>
    <property type="molecule type" value="Genomic_DNA"/>
</dbReference>
<protein>
    <submittedName>
        <fullName evidence="4">Nitrilase family protein</fullName>
    </submittedName>
</protein>
<dbReference type="PANTHER" id="PTHR43674:SF2">
    <property type="entry name" value="BETA-UREIDOPROPIONASE"/>
    <property type="match status" value="1"/>
</dbReference>
<evidence type="ECO:0000313" key="4">
    <source>
        <dbReference type="EMBL" id="MCC9630327.1"/>
    </source>
</evidence>
<dbReference type="Gene3D" id="3.60.110.10">
    <property type="entry name" value="Carbon-nitrogen hydrolase"/>
    <property type="match status" value="1"/>
</dbReference>
<evidence type="ECO:0000259" key="3">
    <source>
        <dbReference type="PROSITE" id="PS50263"/>
    </source>
</evidence>
<dbReference type="RefSeq" id="WP_230221364.1">
    <property type="nucleotide sequence ID" value="NZ_JAJKFT010000010.1"/>
</dbReference>
<dbReference type="Pfam" id="PF00795">
    <property type="entry name" value="CN_hydrolase"/>
    <property type="match status" value="1"/>
</dbReference>
<dbReference type="SUPFAM" id="SSF56317">
    <property type="entry name" value="Carbon-nitrogen hydrolase"/>
    <property type="match status" value="1"/>
</dbReference>
<keyword evidence="1" id="KW-0378">Hydrolase</keyword>
<evidence type="ECO:0000313" key="5">
    <source>
        <dbReference type="Proteomes" id="UP001139103"/>
    </source>
</evidence>
<dbReference type="AlphaFoldDB" id="A0A9X1SHP1"/>
<name>A0A9X1SHP1_9BACT</name>
<comment type="caution">
    <text evidence="4">The sequence shown here is derived from an EMBL/GenBank/DDBJ whole genome shotgun (WGS) entry which is preliminary data.</text>
</comment>
<dbReference type="PANTHER" id="PTHR43674">
    <property type="entry name" value="NITRILASE C965.09-RELATED"/>
    <property type="match status" value="1"/>
</dbReference>
<gene>
    <name evidence="4" type="ORF">LOC68_18180</name>
</gene>
<feature type="domain" description="CN hydrolase" evidence="3">
    <location>
        <begin position="4"/>
        <end position="278"/>
    </location>
</feature>
<dbReference type="GO" id="GO:0033388">
    <property type="term" value="P:putrescine biosynthetic process from arginine"/>
    <property type="evidence" value="ECO:0007669"/>
    <property type="project" value="TreeGrafter"/>
</dbReference>
<feature type="region of interest" description="Disordered" evidence="2">
    <location>
        <begin position="301"/>
        <end position="323"/>
    </location>
</feature>
<dbReference type="Proteomes" id="UP001139103">
    <property type="component" value="Unassembled WGS sequence"/>
</dbReference>
<organism evidence="4 5">
    <name type="scientific">Blastopirellula sediminis</name>
    <dbReference type="NCBI Taxonomy" id="2894196"/>
    <lineage>
        <taxon>Bacteria</taxon>
        <taxon>Pseudomonadati</taxon>
        <taxon>Planctomycetota</taxon>
        <taxon>Planctomycetia</taxon>
        <taxon>Pirellulales</taxon>
        <taxon>Pirellulaceae</taxon>
        <taxon>Blastopirellula</taxon>
    </lineage>
</organism>
<dbReference type="PROSITE" id="PS50263">
    <property type="entry name" value="CN_HYDROLASE"/>
    <property type="match status" value="1"/>
</dbReference>
<dbReference type="InterPro" id="IPR050345">
    <property type="entry name" value="Aliph_Amidase/BUP"/>
</dbReference>
<sequence length="323" mass="35801">MATIRCATVQFQHLPGDKQANLTKIENWCVCAAESGVQIIVFPEMCVTGYWHVHKLDQDGVAALAEPVPAGSTTQRLIELAQRFQLIVGAGLIELADDGRFYNTYVVALPDGTVHRHRKLHCFISPHMSSGDQYTTFDTHLGVKLGVLICWDNNLVENARITALQGAEILLAPHQTGGTASRSPHAMGRIDPQLWQDRMQNPDALKAETNGDKGRGWLLRWLPARAHDNGMFILFSNGVGLDDDEVRTGNAMILDCYGRILAEQLEPEDAMVVADVDLDLLENCTGRRWIRGRRPELYSPLTVSSGSELDPRSARFSTKSTRD</sequence>
<dbReference type="CDD" id="cd07585">
    <property type="entry name" value="nitrilase_7"/>
    <property type="match status" value="1"/>
</dbReference>
<proteinExistence type="predicted"/>
<dbReference type="GO" id="GO:0050126">
    <property type="term" value="F:N-carbamoylputrescine amidase activity"/>
    <property type="evidence" value="ECO:0007669"/>
    <property type="project" value="TreeGrafter"/>
</dbReference>
<evidence type="ECO:0000256" key="1">
    <source>
        <dbReference type="ARBA" id="ARBA00022801"/>
    </source>
</evidence>
<keyword evidence="5" id="KW-1185">Reference proteome</keyword>
<evidence type="ECO:0000256" key="2">
    <source>
        <dbReference type="SAM" id="MobiDB-lite"/>
    </source>
</evidence>
<dbReference type="InterPro" id="IPR036526">
    <property type="entry name" value="C-N_Hydrolase_sf"/>
</dbReference>
<accession>A0A9X1SHP1</accession>
<dbReference type="InterPro" id="IPR003010">
    <property type="entry name" value="C-N_Hydrolase"/>
</dbReference>